<name>A0A3N4LLC5_9PEZI</name>
<dbReference type="AlphaFoldDB" id="A0A3N4LLC5"/>
<proteinExistence type="predicted"/>
<dbReference type="EMBL" id="ML121553">
    <property type="protein sequence ID" value="RPB22269.1"/>
    <property type="molecule type" value="Genomic_DNA"/>
</dbReference>
<sequence length="106" mass="11935">MSIILLLQSCSYHSTPHVIFHVNLYVSKIFVHSCICSLWDILLLIDPSHSYSIYLKLFASFTVLLDHSSIFVSSFIGLSALTAHLFSYLFLSSPCLPSPTWGKCCF</sequence>
<dbReference type="InParanoid" id="A0A3N4LLC5"/>
<evidence type="ECO:0000313" key="2">
    <source>
        <dbReference type="Proteomes" id="UP000267821"/>
    </source>
</evidence>
<reference evidence="1 2" key="1">
    <citation type="journal article" date="2018" name="Nat. Ecol. Evol.">
        <title>Pezizomycetes genomes reveal the molecular basis of ectomycorrhizal truffle lifestyle.</title>
        <authorList>
            <person name="Murat C."/>
            <person name="Payen T."/>
            <person name="Noel B."/>
            <person name="Kuo A."/>
            <person name="Morin E."/>
            <person name="Chen J."/>
            <person name="Kohler A."/>
            <person name="Krizsan K."/>
            <person name="Balestrini R."/>
            <person name="Da Silva C."/>
            <person name="Montanini B."/>
            <person name="Hainaut M."/>
            <person name="Levati E."/>
            <person name="Barry K.W."/>
            <person name="Belfiori B."/>
            <person name="Cichocki N."/>
            <person name="Clum A."/>
            <person name="Dockter R.B."/>
            <person name="Fauchery L."/>
            <person name="Guy J."/>
            <person name="Iotti M."/>
            <person name="Le Tacon F."/>
            <person name="Lindquist E.A."/>
            <person name="Lipzen A."/>
            <person name="Malagnac F."/>
            <person name="Mello A."/>
            <person name="Molinier V."/>
            <person name="Miyauchi S."/>
            <person name="Poulain J."/>
            <person name="Riccioni C."/>
            <person name="Rubini A."/>
            <person name="Sitrit Y."/>
            <person name="Splivallo R."/>
            <person name="Traeger S."/>
            <person name="Wang M."/>
            <person name="Zifcakova L."/>
            <person name="Wipf D."/>
            <person name="Zambonelli A."/>
            <person name="Paolocci F."/>
            <person name="Nowrousian M."/>
            <person name="Ottonello S."/>
            <person name="Baldrian P."/>
            <person name="Spatafora J.W."/>
            <person name="Henrissat B."/>
            <person name="Nagy L.G."/>
            <person name="Aury J.M."/>
            <person name="Wincker P."/>
            <person name="Grigoriev I.V."/>
            <person name="Bonfante P."/>
            <person name="Martin F.M."/>
        </authorList>
    </citation>
    <scope>NUCLEOTIDE SEQUENCE [LARGE SCALE GENOMIC DNA]</scope>
    <source>
        <strain evidence="1 2">ATCC MYA-4762</strain>
    </source>
</reference>
<gene>
    <name evidence="1" type="ORF">L211DRAFT_344884</name>
</gene>
<dbReference type="Proteomes" id="UP000267821">
    <property type="component" value="Unassembled WGS sequence"/>
</dbReference>
<protein>
    <submittedName>
        <fullName evidence="1">Uncharacterized protein</fullName>
    </submittedName>
</protein>
<keyword evidence="2" id="KW-1185">Reference proteome</keyword>
<evidence type="ECO:0000313" key="1">
    <source>
        <dbReference type="EMBL" id="RPB22269.1"/>
    </source>
</evidence>
<accession>A0A3N4LLC5</accession>
<organism evidence="1 2">
    <name type="scientific">Terfezia boudieri ATCC MYA-4762</name>
    <dbReference type="NCBI Taxonomy" id="1051890"/>
    <lineage>
        <taxon>Eukaryota</taxon>
        <taxon>Fungi</taxon>
        <taxon>Dikarya</taxon>
        <taxon>Ascomycota</taxon>
        <taxon>Pezizomycotina</taxon>
        <taxon>Pezizomycetes</taxon>
        <taxon>Pezizales</taxon>
        <taxon>Pezizaceae</taxon>
        <taxon>Terfezia</taxon>
    </lineage>
</organism>